<dbReference type="Pfam" id="PF08268">
    <property type="entry name" value="FBA_3"/>
    <property type="match status" value="1"/>
</dbReference>
<evidence type="ECO:0000313" key="3">
    <source>
        <dbReference type="Proteomes" id="UP000694251"/>
    </source>
</evidence>
<dbReference type="Proteomes" id="UP000694251">
    <property type="component" value="Chromosome 6"/>
</dbReference>
<accession>A0A8T2CRG5</accession>
<name>A0A8T2CRG5_ARASU</name>
<reference evidence="2 3" key="1">
    <citation type="submission" date="2020-12" db="EMBL/GenBank/DDBJ databases">
        <title>Concerted genomic and epigenomic changes stabilize Arabidopsis allopolyploids.</title>
        <authorList>
            <person name="Chen Z."/>
        </authorList>
    </citation>
    <scope>NUCLEOTIDE SEQUENCE [LARGE SCALE GENOMIC DNA]</scope>
    <source>
        <strain evidence="2">As9502</strain>
        <tissue evidence="2">Leaf</tissue>
    </source>
</reference>
<dbReference type="PANTHER" id="PTHR31111:SF54">
    <property type="entry name" value="F-BOX DOMAIN-CONTAINING PROTEIN"/>
    <property type="match status" value="1"/>
</dbReference>
<evidence type="ECO:0000313" key="2">
    <source>
        <dbReference type="EMBL" id="KAG7599494.1"/>
    </source>
</evidence>
<evidence type="ECO:0000259" key="1">
    <source>
        <dbReference type="Pfam" id="PF08268"/>
    </source>
</evidence>
<sequence length="303" mass="35111">MPSLEGYRTSESESILGLLCYSEGRNVLLCNPVLQKFITLPEFPAVPLGCTECREYLCFGDLGDKKKMKLLLVRRSLHSKFQDYHILPVGEESWRAIGCKHRFLPATKTLCNRGRLYFGAKSFPSMDCILMSFDLRSEEFHRIDIPSEFADEIVFDHMQELYEYEGEIAIADSFSNSGVIRMWIWNGISGEWWKKQFEIPIIDWRRETDGEIGQFYFYGFIRSGKLVFASSWLVERMFCVLHYDPFTKNLRKFKIEGMVGGDPARRILVFAKLNHVDSAYNGLHCFNLTIIIISLPSVDSQEE</sequence>
<organism evidence="2 3">
    <name type="scientific">Arabidopsis suecica</name>
    <name type="common">Swedish thale-cress</name>
    <name type="synonym">Cardaminopsis suecica</name>
    <dbReference type="NCBI Taxonomy" id="45249"/>
    <lineage>
        <taxon>Eukaryota</taxon>
        <taxon>Viridiplantae</taxon>
        <taxon>Streptophyta</taxon>
        <taxon>Embryophyta</taxon>
        <taxon>Tracheophyta</taxon>
        <taxon>Spermatophyta</taxon>
        <taxon>Magnoliopsida</taxon>
        <taxon>eudicotyledons</taxon>
        <taxon>Gunneridae</taxon>
        <taxon>Pentapetalae</taxon>
        <taxon>rosids</taxon>
        <taxon>malvids</taxon>
        <taxon>Brassicales</taxon>
        <taxon>Brassicaceae</taxon>
        <taxon>Camelineae</taxon>
        <taxon>Arabidopsis</taxon>
    </lineage>
</organism>
<keyword evidence="3" id="KW-1185">Reference proteome</keyword>
<dbReference type="InterPro" id="IPR013187">
    <property type="entry name" value="F-box-assoc_dom_typ3"/>
</dbReference>
<dbReference type="NCBIfam" id="TIGR01640">
    <property type="entry name" value="F_box_assoc_1"/>
    <property type="match status" value="1"/>
</dbReference>
<proteinExistence type="predicted"/>
<feature type="domain" description="F-box associated beta-propeller type 3" evidence="1">
    <location>
        <begin position="9"/>
        <end position="261"/>
    </location>
</feature>
<gene>
    <name evidence="2" type="ORF">ISN44_As06g036770</name>
</gene>
<dbReference type="EMBL" id="JAEFBJ010000006">
    <property type="protein sequence ID" value="KAG7599494.1"/>
    <property type="molecule type" value="Genomic_DNA"/>
</dbReference>
<dbReference type="PANTHER" id="PTHR31111">
    <property type="entry name" value="BNAA05G37150D PROTEIN-RELATED"/>
    <property type="match status" value="1"/>
</dbReference>
<dbReference type="AlphaFoldDB" id="A0A8T2CRG5"/>
<comment type="caution">
    <text evidence="2">The sequence shown here is derived from an EMBL/GenBank/DDBJ whole genome shotgun (WGS) entry which is preliminary data.</text>
</comment>
<dbReference type="InterPro" id="IPR017451">
    <property type="entry name" value="F-box-assoc_interact_dom"/>
</dbReference>
<protein>
    <submittedName>
        <fullName evidence="2">F-box associated interaction domain</fullName>
    </submittedName>
</protein>